<keyword evidence="3" id="KW-0804">Transcription</keyword>
<dbReference type="GO" id="GO:0005634">
    <property type="term" value="C:nucleus"/>
    <property type="evidence" value="ECO:0007669"/>
    <property type="project" value="UniProtKB-SubCell"/>
</dbReference>
<dbReference type="InterPro" id="IPR006447">
    <property type="entry name" value="Myb_dom_plants"/>
</dbReference>
<dbReference type="NCBIfam" id="TIGR01557">
    <property type="entry name" value="myb_SHAQKYF"/>
    <property type="match status" value="1"/>
</dbReference>
<feature type="domain" description="HTH myb-type" evidence="5">
    <location>
        <begin position="18"/>
        <end position="78"/>
    </location>
</feature>
<evidence type="ECO:0000256" key="4">
    <source>
        <dbReference type="ARBA" id="ARBA00023242"/>
    </source>
</evidence>
<dbReference type="PROSITE" id="PS51294">
    <property type="entry name" value="HTH_MYB"/>
    <property type="match status" value="1"/>
</dbReference>
<accession>A0A540LLB4</accession>
<dbReference type="GO" id="GO:0003677">
    <property type="term" value="F:DNA binding"/>
    <property type="evidence" value="ECO:0007669"/>
    <property type="project" value="InterPro"/>
</dbReference>
<keyword evidence="2" id="KW-0805">Transcription regulation</keyword>
<dbReference type="PANTHER" id="PTHR31314:SF188">
    <property type="entry name" value="TRANSCRIPTION FACTOR KAN2 ISOFORM X1-RELATED"/>
    <property type="match status" value="1"/>
</dbReference>
<reference evidence="6 7" key="1">
    <citation type="journal article" date="2019" name="G3 (Bethesda)">
        <title>Sequencing of a Wild Apple (Malus baccata) Genome Unravels the Differences Between Cultivated and Wild Apple Species Regarding Disease Resistance and Cold Tolerance.</title>
        <authorList>
            <person name="Chen X."/>
        </authorList>
    </citation>
    <scope>NUCLEOTIDE SEQUENCE [LARGE SCALE GENOMIC DNA]</scope>
    <source>
        <strain evidence="7">cv. Shandingzi</strain>
        <tissue evidence="6">Leaves</tissue>
    </source>
</reference>
<sequence>MTTSSCSARNGAVRQYVRSKVPRLRWTPELHRCFLQAIERLGGHRKATPKLVLQFMDVKGLTISHVKSHLQMYRSMKGYPIRRQDRVQTRKLHSFEEAKDDGCVEEVNGLSFYPSSKPPENPIPRSSATPAVQKARTETMSSNISENSQPQQQMQCSQGGIYVRVSNPYSFDDYMLALGIKEDPHPSAFKFALPESEFLKVTTKQEAGRAHAKDDDEAGECELSLSLSLHHPPSHKSNASSSDLSGAISSSYSRSNYKDCSASSSGNRSLNLNLSIALCSN</sequence>
<evidence type="ECO:0000256" key="1">
    <source>
        <dbReference type="ARBA" id="ARBA00004123"/>
    </source>
</evidence>
<dbReference type="SUPFAM" id="SSF46689">
    <property type="entry name" value="Homeodomain-like"/>
    <property type="match status" value="1"/>
</dbReference>
<dbReference type="Proteomes" id="UP000315295">
    <property type="component" value="Unassembled WGS sequence"/>
</dbReference>
<gene>
    <name evidence="6" type="ORF">C1H46_027206</name>
</gene>
<dbReference type="InterPro" id="IPR046955">
    <property type="entry name" value="PHR1-like"/>
</dbReference>
<proteinExistence type="predicted"/>
<dbReference type="AlphaFoldDB" id="A0A540LLB4"/>
<evidence type="ECO:0000313" key="7">
    <source>
        <dbReference type="Proteomes" id="UP000315295"/>
    </source>
</evidence>
<evidence type="ECO:0000256" key="2">
    <source>
        <dbReference type="ARBA" id="ARBA00023015"/>
    </source>
</evidence>
<dbReference type="PANTHER" id="PTHR31314">
    <property type="entry name" value="MYB FAMILY TRANSCRIPTION FACTOR PHL7-LIKE"/>
    <property type="match status" value="1"/>
</dbReference>
<comment type="caution">
    <text evidence="6">The sequence shown here is derived from an EMBL/GenBank/DDBJ whole genome shotgun (WGS) entry which is preliminary data.</text>
</comment>
<keyword evidence="4" id="KW-0539">Nucleus</keyword>
<evidence type="ECO:0000256" key="3">
    <source>
        <dbReference type="ARBA" id="ARBA00023163"/>
    </source>
</evidence>
<evidence type="ECO:0000259" key="5">
    <source>
        <dbReference type="PROSITE" id="PS51294"/>
    </source>
</evidence>
<organism evidence="6 7">
    <name type="scientific">Malus baccata</name>
    <name type="common">Siberian crab apple</name>
    <name type="synonym">Pyrus baccata</name>
    <dbReference type="NCBI Taxonomy" id="106549"/>
    <lineage>
        <taxon>Eukaryota</taxon>
        <taxon>Viridiplantae</taxon>
        <taxon>Streptophyta</taxon>
        <taxon>Embryophyta</taxon>
        <taxon>Tracheophyta</taxon>
        <taxon>Spermatophyta</taxon>
        <taxon>Magnoliopsida</taxon>
        <taxon>eudicotyledons</taxon>
        <taxon>Gunneridae</taxon>
        <taxon>Pentapetalae</taxon>
        <taxon>rosids</taxon>
        <taxon>fabids</taxon>
        <taxon>Rosales</taxon>
        <taxon>Rosaceae</taxon>
        <taxon>Amygdaloideae</taxon>
        <taxon>Maleae</taxon>
        <taxon>Malus</taxon>
    </lineage>
</organism>
<dbReference type="GO" id="GO:0003700">
    <property type="term" value="F:DNA-binding transcription factor activity"/>
    <property type="evidence" value="ECO:0007669"/>
    <property type="project" value="InterPro"/>
</dbReference>
<comment type="subcellular location">
    <subcellularLocation>
        <location evidence="1">Nucleus</location>
    </subcellularLocation>
</comment>
<dbReference type="InterPro" id="IPR017930">
    <property type="entry name" value="Myb_dom"/>
</dbReference>
<dbReference type="InterPro" id="IPR009057">
    <property type="entry name" value="Homeodomain-like_sf"/>
</dbReference>
<dbReference type="EMBL" id="VIEB01000544">
    <property type="protein sequence ID" value="TQD87244.1"/>
    <property type="molecule type" value="Genomic_DNA"/>
</dbReference>
<dbReference type="InterPro" id="IPR001005">
    <property type="entry name" value="SANT/Myb"/>
</dbReference>
<protein>
    <recommendedName>
        <fullName evidence="5">HTH myb-type domain-containing protein</fullName>
    </recommendedName>
</protein>
<dbReference type="Pfam" id="PF00249">
    <property type="entry name" value="Myb_DNA-binding"/>
    <property type="match status" value="1"/>
</dbReference>
<evidence type="ECO:0000313" key="6">
    <source>
        <dbReference type="EMBL" id="TQD87244.1"/>
    </source>
</evidence>
<name>A0A540LLB4_MALBA</name>
<dbReference type="STRING" id="106549.A0A540LLB4"/>
<dbReference type="FunFam" id="1.10.10.60:FF:000002">
    <property type="entry name" value="Myb family transcription factor"/>
    <property type="match status" value="1"/>
</dbReference>
<keyword evidence="7" id="KW-1185">Reference proteome</keyword>
<dbReference type="Gene3D" id="1.10.10.60">
    <property type="entry name" value="Homeodomain-like"/>
    <property type="match status" value="1"/>
</dbReference>